<comment type="similarity">
    <text evidence="2 8">Belongs to the class-V pyridoxal-phosphate-dependent aminotransferase family.</text>
</comment>
<dbReference type="PANTHER" id="PTHR21152">
    <property type="entry name" value="AMINOTRANSFERASE CLASS V"/>
    <property type="match status" value="1"/>
</dbReference>
<dbReference type="InterPro" id="IPR024169">
    <property type="entry name" value="SP_NH2Trfase/AEP_transaminase"/>
</dbReference>
<dbReference type="Gene3D" id="3.90.1150.10">
    <property type="entry name" value="Aspartate Aminotransferase, domain 1"/>
    <property type="match status" value="1"/>
</dbReference>
<sequence>MIHDFQTPIRTIMTPGPVEVHPAVLRRMGTPVVGQFDPSFLAVMDEVKEMIKVPFGTQNKQAFAIDGTSRSGLEAALIALIEPGDKVLVPAYGRFAYLLGEICERAQADVTYLEKDWSAPFDQATIIEKIKEISPKVVAMVHGETANGQMQALDEIGAYCQANDVFLVVDTVATYGGVPILVDEWGIDIAIAGTQKCVSVPSGLSLITYNDRVEHYLNGRYQKELGLGDDTRNDRHISSNYLDLSQLQRYWGPERINHHTEATSMIYALHEGLRQMLNEGMAQVHARHALNDQAIQAGIEAMGLSIYGERTSKMATVTPIIAPEGMDTARVQAHLLDWFGVEIAASFGPLKGKIWRIGNMGFSSRRENVLHVLGAFEAVLAAEGAPIEVGKAVQAALAVYLKAEAITK</sequence>
<dbReference type="InterPro" id="IPR015421">
    <property type="entry name" value="PyrdxlP-dep_Trfase_major"/>
</dbReference>
<organism evidence="11 12">
    <name type="scientific">Vagococcus lutrae</name>
    <dbReference type="NCBI Taxonomy" id="81947"/>
    <lineage>
        <taxon>Bacteria</taxon>
        <taxon>Bacillati</taxon>
        <taxon>Bacillota</taxon>
        <taxon>Bacilli</taxon>
        <taxon>Lactobacillales</taxon>
        <taxon>Enterococcaceae</taxon>
        <taxon>Vagococcus</taxon>
    </lineage>
</organism>
<dbReference type="EMBL" id="CP116507">
    <property type="protein sequence ID" value="WCG22996.1"/>
    <property type="molecule type" value="Genomic_DNA"/>
</dbReference>
<keyword evidence="3 11" id="KW-0032">Aminotransferase</keyword>
<evidence type="ECO:0000256" key="6">
    <source>
        <dbReference type="PIRSR" id="PIRSR000524-1"/>
    </source>
</evidence>
<keyword evidence="4" id="KW-0808">Transferase</keyword>
<dbReference type="GO" id="GO:0019265">
    <property type="term" value="P:glycine biosynthetic process, by transamination of glyoxylate"/>
    <property type="evidence" value="ECO:0007669"/>
    <property type="project" value="TreeGrafter"/>
</dbReference>
<dbReference type="RefSeq" id="WP_248848466.1">
    <property type="nucleotide sequence ID" value="NZ_CP090216.1"/>
</dbReference>
<dbReference type="PANTHER" id="PTHR21152:SF40">
    <property type="entry name" value="ALANINE--GLYOXYLATE AMINOTRANSFERASE"/>
    <property type="match status" value="1"/>
</dbReference>
<dbReference type="Gene3D" id="3.40.640.10">
    <property type="entry name" value="Type I PLP-dependent aspartate aminotransferase-like (Major domain)"/>
    <property type="match status" value="1"/>
</dbReference>
<evidence type="ECO:0000313" key="11">
    <source>
        <dbReference type="EMBL" id="WCG22996.1"/>
    </source>
</evidence>
<dbReference type="Pfam" id="PF00266">
    <property type="entry name" value="Aminotran_5"/>
    <property type="match status" value="1"/>
</dbReference>
<proteinExistence type="inferred from homology"/>
<dbReference type="PIRSF" id="PIRSF000524">
    <property type="entry name" value="SPT"/>
    <property type="match status" value="1"/>
</dbReference>
<dbReference type="SUPFAM" id="SSF53383">
    <property type="entry name" value="PLP-dependent transferases"/>
    <property type="match status" value="1"/>
</dbReference>
<dbReference type="Proteomes" id="UP001179600">
    <property type="component" value="Chromosome"/>
</dbReference>
<evidence type="ECO:0000256" key="8">
    <source>
        <dbReference type="RuleBase" id="RU004075"/>
    </source>
</evidence>
<reference evidence="11" key="1">
    <citation type="submission" date="2023-01" db="EMBL/GenBank/DDBJ databases">
        <title>Oxazolidinone resistance genes in florfenicol resistant enterococci from beef cattle and veal calves at slaughter.</title>
        <authorList>
            <person name="Biggel M."/>
        </authorList>
    </citation>
    <scope>NUCLEOTIDE SEQUENCE</scope>
    <source>
        <strain evidence="11">K204-1</strain>
    </source>
</reference>
<keyword evidence="5 7" id="KW-0663">Pyridoxal phosphate</keyword>
<evidence type="ECO:0000256" key="7">
    <source>
        <dbReference type="PIRSR" id="PIRSR000524-50"/>
    </source>
</evidence>
<accession>A0AAE9XFX1</accession>
<gene>
    <name evidence="11" type="ORF">PML95_01750</name>
</gene>
<dbReference type="InterPro" id="IPR015424">
    <property type="entry name" value="PyrdxlP-dep_Trfase"/>
</dbReference>
<name>A0AAE9XFX1_9ENTE</name>
<feature type="binding site" evidence="6">
    <location>
        <position position="356"/>
    </location>
    <ligand>
        <name>substrate</name>
    </ligand>
</feature>
<dbReference type="InterPro" id="IPR015422">
    <property type="entry name" value="PyrdxlP-dep_Trfase_small"/>
</dbReference>
<evidence type="ECO:0000256" key="1">
    <source>
        <dbReference type="ARBA" id="ARBA00001933"/>
    </source>
</evidence>
<dbReference type="PROSITE" id="PS00595">
    <property type="entry name" value="AA_TRANSFER_CLASS_5"/>
    <property type="match status" value="1"/>
</dbReference>
<dbReference type="FunFam" id="3.40.640.10:FF:000027">
    <property type="entry name" value="Serine--pyruvate aminotransferase, mitochondrial"/>
    <property type="match status" value="1"/>
</dbReference>
<feature type="domain" description="Aminotransferase class V" evidence="10">
    <location>
        <begin position="40"/>
        <end position="343"/>
    </location>
</feature>
<evidence type="ECO:0000256" key="2">
    <source>
        <dbReference type="ARBA" id="ARBA00009236"/>
    </source>
</evidence>
<feature type="modified residue" description="N6-(pyridoxal phosphate)lysine" evidence="7">
    <location>
        <position position="196"/>
    </location>
</feature>
<comment type="cofactor">
    <cofactor evidence="1 7 9">
        <name>pyridoxal 5'-phosphate</name>
        <dbReference type="ChEBI" id="CHEBI:597326"/>
    </cofactor>
</comment>
<evidence type="ECO:0000259" key="10">
    <source>
        <dbReference type="Pfam" id="PF00266"/>
    </source>
</evidence>
<evidence type="ECO:0000256" key="9">
    <source>
        <dbReference type="RuleBase" id="RU004504"/>
    </source>
</evidence>
<evidence type="ECO:0000256" key="5">
    <source>
        <dbReference type="ARBA" id="ARBA00022898"/>
    </source>
</evidence>
<protein>
    <submittedName>
        <fullName evidence="11">Alanine--glyoxylate aminotransferase family protein</fullName>
    </submittedName>
</protein>
<dbReference type="InterPro" id="IPR020578">
    <property type="entry name" value="Aminotrans_V_PyrdxlP_BS"/>
</dbReference>
<dbReference type="GeneID" id="72385483"/>
<evidence type="ECO:0000313" key="12">
    <source>
        <dbReference type="Proteomes" id="UP001179600"/>
    </source>
</evidence>
<dbReference type="GO" id="GO:0004760">
    <property type="term" value="F:L-serine-pyruvate transaminase activity"/>
    <property type="evidence" value="ECO:0007669"/>
    <property type="project" value="TreeGrafter"/>
</dbReference>
<dbReference type="GO" id="GO:0008453">
    <property type="term" value="F:alanine-glyoxylate transaminase activity"/>
    <property type="evidence" value="ECO:0007669"/>
    <property type="project" value="TreeGrafter"/>
</dbReference>
<evidence type="ECO:0000256" key="4">
    <source>
        <dbReference type="ARBA" id="ARBA00022679"/>
    </source>
</evidence>
<dbReference type="AlphaFoldDB" id="A0AAE9XFX1"/>
<dbReference type="InterPro" id="IPR000192">
    <property type="entry name" value="Aminotrans_V_dom"/>
</dbReference>
<evidence type="ECO:0000256" key="3">
    <source>
        <dbReference type="ARBA" id="ARBA00022576"/>
    </source>
</evidence>